<dbReference type="SUPFAM" id="SSF56024">
    <property type="entry name" value="Phospholipase D/nuclease"/>
    <property type="match status" value="1"/>
</dbReference>
<comment type="caution">
    <text evidence="2">The sequence shown here is derived from an EMBL/GenBank/DDBJ whole genome shotgun (WGS) entry which is preliminary data.</text>
</comment>
<evidence type="ECO:0000313" key="2">
    <source>
        <dbReference type="EMBL" id="RWU08036.1"/>
    </source>
</evidence>
<evidence type="ECO:0000313" key="3">
    <source>
        <dbReference type="Proteomes" id="UP000288789"/>
    </source>
</evidence>
<keyword evidence="2" id="KW-0540">Nuclease</keyword>
<name>A0A443YVP5_9GAMM</name>
<dbReference type="GO" id="GO:0004519">
    <property type="term" value="F:endonuclease activity"/>
    <property type="evidence" value="ECO:0007669"/>
    <property type="project" value="UniProtKB-KW"/>
</dbReference>
<dbReference type="EMBL" id="RSFE01000013">
    <property type="protein sequence ID" value="RWU08036.1"/>
    <property type="molecule type" value="Genomic_DNA"/>
</dbReference>
<proteinExistence type="predicted"/>
<protein>
    <submittedName>
        <fullName evidence="2">NgoFVII family restriction endonuclease</fullName>
    </submittedName>
</protein>
<dbReference type="Proteomes" id="UP000288789">
    <property type="component" value="Unassembled WGS sequence"/>
</dbReference>
<dbReference type="InterPro" id="IPR019065">
    <property type="entry name" value="RE_NgoFVII_N"/>
</dbReference>
<dbReference type="OrthoDB" id="9182315at2"/>
<dbReference type="CDD" id="cd09117">
    <property type="entry name" value="PLDc_Bfil_DEXD_like"/>
    <property type="match status" value="1"/>
</dbReference>
<dbReference type="Pfam" id="PF09565">
    <property type="entry name" value="RE_NgoFVII"/>
    <property type="match status" value="1"/>
</dbReference>
<organism evidence="2 3">
    <name type="scientific">Pseudidiomarina gelatinasegens</name>
    <dbReference type="NCBI Taxonomy" id="2487740"/>
    <lineage>
        <taxon>Bacteria</taxon>
        <taxon>Pseudomonadati</taxon>
        <taxon>Pseudomonadota</taxon>
        <taxon>Gammaproteobacteria</taxon>
        <taxon>Alteromonadales</taxon>
        <taxon>Idiomarinaceae</taxon>
        <taxon>Pseudidiomarina</taxon>
    </lineage>
</organism>
<dbReference type="Gene3D" id="3.30.870.10">
    <property type="entry name" value="Endonuclease Chain A"/>
    <property type="match status" value="1"/>
</dbReference>
<dbReference type="AlphaFoldDB" id="A0A443YVP5"/>
<gene>
    <name evidence="2" type="ORF">EGC76_11590</name>
</gene>
<reference evidence="2 3" key="1">
    <citation type="submission" date="2018-12" db="EMBL/GenBank/DDBJ databases">
        <authorList>
            <person name="Li A."/>
            <person name="Zhang M."/>
            <person name="Zhu H."/>
        </authorList>
    </citation>
    <scope>NUCLEOTIDE SEQUENCE [LARGE SCALE GENOMIC DNA]</scope>
    <source>
        <strain evidence="2 3">R04H25</strain>
    </source>
</reference>
<accession>A0A443YVP5</accession>
<keyword evidence="2" id="KW-0378">Hydrolase</keyword>
<keyword evidence="2" id="KW-0255">Endonuclease</keyword>
<dbReference type="RefSeq" id="WP_128353162.1">
    <property type="nucleotide sequence ID" value="NZ_CAXBCQ010000037.1"/>
</dbReference>
<sequence>MLAIAIILRNQLPVNRFRDLLIGSIQTGAGDNALLCSGFFQENFKGSAYQASAERNFGLEVARSKIELNTVGVHNGSWKQSYRDFRDNMKALGANINCYYKNGLKWHAKVFVLSKGAEPVFGIIGSSNITRTAFGSQSNFNYECDVMIWPDENKKISAWVDNQMADNNFPYELIRAPYDPDMNNGIAVKDRLQKLKTEIFDSSLSKLN</sequence>
<evidence type="ECO:0000259" key="1">
    <source>
        <dbReference type="Pfam" id="PF09565"/>
    </source>
</evidence>
<keyword evidence="3" id="KW-1185">Reference proteome</keyword>
<feature type="domain" description="Restriction endonuclease type II NgoFVII N-terminal" evidence="1">
    <location>
        <begin position="71"/>
        <end position="147"/>
    </location>
</feature>